<feature type="region of interest" description="Disordered" evidence="1">
    <location>
        <begin position="584"/>
        <end position="612"/>
    </location>
</feature>
<feature type="compositionally biased region" description="Acidic residues" evidence="1">
    <location>
        <begin position="601"/>
        <end position="612"/>
    </location>
</feature>
<sequence>MDQHTVLKEIKQSKNDCEAFFDLHFKAFLPCQRGVEYEEGITPNESEELQKRIHSLWEAVKAEKEYIDGEINAETEKYRGMVVETKTHLEAMKDKIGKLFSNINVAGGKVTVGESNLDGDVLQTGEGNNWKSSTSFSSDGGSSGNAEVTHHLDDLLVEPHELERVLRKSIDAKSRLENIKKGLLFLKAFPSVKKNMNELFLVVKNVQLAINEKIKKALMLHSNMLYINEHEEIISYFKIYVPSIDVCIYSAEFFDDFFGLLNSILSSSLSDSSGQIDLKKIVHIYVQTFVTYLKFVHMYVYSDRYVIGEITKKIVHFLVGNFRKTFFKFTQSDSGTAVHNAVINYYEYFTTFIEEHQEAMRRLIGQLCTEVSTVVQVGQVDQVADHQDDFFLLLYKEAIQIVGHLVAEQTKQLHEDKSGVTKRKGTTTHKIMDGLSISVNILSNSPFLIGKKNMLSRILNEASFMSNDVMAEHVVNLSDASHFDMHCFEEVNTKVSTFDRNDIMEENKLQNFFTQLEGDITKIIQKKKKEINSKEIFNSPFFKFIPFFSFTFNHDTEFLLLFINVYNFVYEIIYNMKDQMRRKEDKEKRKRKSLTGMDHGIDDDGDHDDRDDDGSRYVCMRQDLDSSKEVIQYVKTAMTTFIQILNTFVNITKLYESFGMFLFERTYSHFTSRSLLNTISKSYLNRQGKYPTGVDVNISHMHAYFEKGDFPRRESTQLEEGCKSQPDGQNTSPAEQEASSPNDQPPREADVEVQLDEHECGKHLLKSSLCKLNDIKNTIIKNVIHFALIPLCDYTNRYTAKVGALRKEDKVTTLDPDENICFIVETIFLYIHIFHEYENKYLTELLFEQIADMFLSSVGGIPHVNETLLRQLQADTQYFINVCKRLKVSNYKPFFLFSCSLSFVLTRGNREENRNDASDVRTYLNDYAKQDGQEEASVHPFGITSDDAATVETHVTQLLSSMK</sequence>
<dbReference type="EMBL" id="CP016245">
    <property type="protein sequence ID" value="ANQ07498.1"/>
    <property type="molecule type" value="Genomic_DNA"/>
</dbReference>
<dbReference type="VEuPathDB" id="PlasmoDB:PCOAH_00017850"/>
<dbReference type="KEGG" id="pcot:PCOAH_00017850"/>
<accession>A0A1B1DXK7</accession>
<reference evidence="3" key="1">
    <citation type="submission" date="2016-06" db="EMBL/GenBank/DDBJ databases">
        <title>First high quality genome sequence of Plasmodium coatneyi using continuous long reads from single molecule, real-time sequencing.</title>
        <authorList>
            <person name="Chien J.-T."/>
            <person name="Pakala S.B."/>
            <person name="Geraldo J.A."/>
            <person name="Lapp S.A."/>
            <person name="Barnwell J.W."/>
            <person name="Kissinger J.C."/>
            <person name="Galinski M.R."/>
            <person name="Humphrey J.C."/>
        </authorList>
    </citation>
    <scope>NUCLEOTIDE SEQUENCE [LARGE SCALE GENOMIC DNA]</scope>
    <source>
        <strain evidence="3">Hackeri</strain>
    </source>
</reference>
<proteinExistence type="predicted"/>
<evidence type="ECO:0000256" key="1">
    <source>
        <dbReference type="SAM" id="MobiDB-lite"/>
    </source>
</evidence>
<dbReference type="RefSeq" id="XP_019914193.1">
    <property type="nucleotide sequence ID" value="XM_020058594.1"/>
</dbReference>
<protein>
    <submittedName>
        <fullName evidence="2">Uncharacterized protein</fullName>
    </submittedName>
</protein>
<feature type="region of interest" description="Disordered" evidence="1">
    <location>
        <begin position="123"/>
        <end position="145"/>
    </location>
</feature>
<evidence type="ECO:0000313" key="3">
    <source>
        <dbReference type="Proteomes" id="UP000092716"/>
    </source>
</evidence>
<keyword evidence="3" id="KW-1185">Reference proteome</keyword>
<dbReference type="GeneID" id="30908511"/>
<dbReference type="Proteomes" id="UP000092716">
    <property type="component" value="Chromosome 7"/>
</dbReference>
<gene>
    <name evidence="2" type="ORF">PCOAH_00017850</name>
</gene>
<dbReference type="OrthoDB" id="66881at2759"/>
<name>A0A1B1DXK7_9APIC</name>
<evidence type="ECO:0000313" key="2">
    <source>
        <dbReference type="EMBL" id="ANQ07498.1"/>
    </source>
</evidence>
<organism evidence="2 3">
    <name type="scientific">Plasmodium coatneyi</name>
    <dbReference type="NCBI Taxonomy" id="208452"/>
    <lineage>
        <taxon>Eukaryota</taxon>
        <taxon>Sar</taxon>
        <taxon>Alveolata</taxon>
        <taxon>Apicomplexa</taxon>
        <taxon>Aconoidasida</taxon>
        <taxon>Haemosporida</taxon>
        <taxon>Plasmodiidae</taxon>
        <taxon>Plasmodium</taxon>
    </lineage>
</organism>
<feature type="compositionally biased region" description="Polar residues" evidence="1">
    <location>
        <begin position="726"/>
        <end position="742"/>
    </location>
</feature>
<dbReference type="AlphaFoldDB" id="A0A1B1DXK7"/>
<feature type="region of interest" description="Disordered" evidence="1">
    <location>
        <begin position="715"/>
        <end position="750"/>
    </location>
</feature>